<dbReference type="AlphaFoldDB" id="A0AAN8PLJ7"/>
<name>A0AAN8PLJ7_POLSC</name>
<reference evidence="1 2" key="1">
    <citation type="submission" date="2023-10" db="EMBL/GenBank/DDBJ databases">
        <title>Genomes of two closely related lineages of the louse Polyplax serrata with different host specificities.</title>
        <authorList>
            <person name="Martinu J."/>
            <person name="Tarabai H."/>
            <person name="Stefka J."/>
            <person name="Hypsa V."/>
        </authorList>
    </citation>
    <scope>NUCLEOTIDE SEQUENCE [LARGE SCALE GENOMIC DNA]</scope>
    <source>
        <strain evidence="1">HR10_N</strain>
    </source>
</reference>
<accession>A0AAN8PLJ7</accession>
<evidence type="ECO:0000313" key="2">
    <source>
        <dbReference type="Proteomes" id="UP001372834"/>
    </source>
</evidence>
<evidence type="ECO:0000313" key="1">
    <source>
        <dbReference type="EMBL" id="KAK6638832.1"/>
    </source>
</evidence>
<organism evidence="1 2">
    <name type="scientific">Polyplax serrata</name>
    <name type="common">Common mouse louse</name>
    <dbReference type="NCBI Taxonomy" id="468196"/>
    <lineage>
        <taxon>Eukaryota</taxon>
        <taxon>Metazoa</taxon>
        <taxon>Ecdysozoa</taxon>
        <taxon>Arthropoda</taxon>
        <taxon>Hexapoda</taxon>
        <taxon>Insecta</taxon>
        <taxon>Pterygota</taxon>
        <taxon>Neoptera</taxon>
        <taxon>Paraneoptera</taxon>
        <taxon>Psocodea</taxon>
        <taxon>Troctomorpha</taxon>
        <taxon>Phthiraptera</taxon>
        <taxon>Anoplura</taxon>
        <taxon>Polyplacidae</taxon>
        <taxon>Polyplax</taxon>
    </lineage>
</organism>
<dbReference type="EMBL" id="JAWJWE010000003">
    <property type="protein sequence ID" value="KAK6638832.1"/>
    <property type="molecule type" value="Genomic_DNA"/>
</dbReference>
<protein>
    <submittedName>
        <fullName evidence="1">Uncharacterized protein</fullName>
    </submittedName>
</protein>
<comment type="caution">
    <text evidence="1">The sequence shown here is derived from an EMBL/GenBank/DDBJ whole genome shotgun (WGS) entry which is preliminary data.</text>
</comment>
<gene>
    <name evidence="1" type="ORF">RUM43_007101</name>
</gene>
<sequence>MSTPNNNYPSRKFDRRSKFGSDLLLNVSFRLLDLDTGDRVGREKKVAKKKCQTKKRLRIKIEKVFEVRSVHFSSDLIRRSSAVTGSEVLHRGTIVVPENYTESGVSDLSLERSANTWTLISSRGKRSG</sequence>
<dbReference type="Proteomes" id="UP001372834">
    <property type="component" value="Unassembled WGS sequence"/>
</dbReference>
<proteinExistence type="predicted"/>